<evidence type="ECO:0000256" key="1">
    <source>
        <dbReference type="SAM" id="Phobius"/>
    </source>
</evidence>
<keyword evidence="1" id="KW-0472">Membrane</keyword>
<gene>
    <name evidence="2" type="ORF">SDC9_195769</name>
</gene>
<sequence>MHTAAFNLEGKLRVIFPKWQADLIRQGQRQGQLDLFSGFFTILVLLVPNGFLQQKVELRQQMMQDVRLTDICLSRTNQLLRCVFSDISQGDD</sequence>
<dbReference type="EMBL" id="VSSQ01110222">
    <property type="protein sequence ID" value="MPN48164.1"/>
    <property type="molecule type" value="Genomic_DNA"/>
</dbReference>
<keyword evidence="1" id="KW-0812">Transmembrane</keyword>
<reference evidence="2" key="1">
    <citation type="submission" date="2019-08" db="EMBL/GenBank/DDBJ databases">
        <authorList>
            <person name="Kucharzyk K."/>
            <person name="Murdoch R.W."/>
            <person name="Higgins S."/>
            <person name="Loffler F."/>
        </authorList>
    </citation>
    <scope>NUCLEOTIDE SEQUENCE</scope>
</reference>
<proteinExistence type="predicted"/>
<evidence type="ECO:0000313" key="2">
    <source>
        <dbReference type="EMBL" id="MPN48164.1"/>
    </source>
</evidence>
<organism evidence="2">
    <name type="scientific">bioreactor metagenome</name>
    <dbReference type="NCBI Taxonomy" id="1076179"/>
    <lineage>
        <taxon>unclassified sequences</taxon>
        <taxon>metagenomes</taxon>
        <taxon>ecological metagenomes</taxon>
    </lineage>
</organism>
<dbReference type="AlphaFoldDB" id="A0A645IIM4"/>
<keyword evidence="1" id="KW-1133">Transmembrane helix</keyword>
<comment type="caution">
    <text evidence="2">The sequence shown here is derived from an EMBL/GenBank/DDBJ whole genome shotgun (WGS) entry which is preliminary data.</text>
</comment>
<feature type="transmembrane region" description="Helical" evidence="1">
    <location>
        <begin position="35"/>
        <end position="52"/>
    </location>
</feature>
<protein>
    <submittedName>
        <fullName evidence="2">Uncharacterized protein</fullName>
    </submittedName>
</protein>
<accession>A0A645IIM4</accession>
<name>A0A645IIM4_9ZZZZ</name>